<dbReference type="FunFam" id="1.10.20.10:FF:000011">
    <property type="entry name" value="Transcription initiation factor TFIID subunit 12"/>
    <property type="match status" value="1"/>
</dbReference>
<comment type="subcellular location">
    <subcellularLocation>
        <location evidence="1">Nucleus</location>
    </subcellularLocation>
</comment>
<gene>
    <name evidence="9" type="ORF">BINO364_LOCUS16731</name>
</gene>
<dbReference type="EMBL" id="OV170229">
    <property type="protein sequence ID" value="CAH0731971.1"/>
    <property type="molecule type" value="Genomic_DNA"/>
</dbReference>
<evidence type="ECO:0000256" key="7">
    <source>
        <dbReference type="SAM" id="MobiDB-lite"/>
    </source>
</evidence>
<dbReference type="Proteomes" id="UP000838878">
    <property type="component" value="Chromosome 9"/>
</dbReference>
<dbReference type="OrthoDB" id="2193432at2759"/>
<name>A0A8J9YNN0_9NEOP</name>
<evidence type="ECO:0000313" key="9">
    <source>
        <dbReference type="EMBL" id="CAH0731971.1"/>
    </source>
</evidence>
<dbReference type="InterPro" id="IPR037794">
    <property type="entry name" value="TAF12"/>
</dbReference>
<dbReference type="InterPro" id="IPR003228">
    <property type="entry name" value="TFIID_TAF12_dom"/>
</dbReference>
<keyword evidence="5" id="KW-0804">Transcription</keyword>
<evidence type="ECO:0000313" key="10">
    <source>
        <dbReference type="Proteomes" id="UP000838878"/>
    </source>
</evidence>
<dbReference type="Pfam" id="PF03847">
    <property type="entry name" value="TFIID_20kDa"/>
    <property type="match status" value="1"/>
</dbReference>
<feature type="non-terminal residue" evidence="9">
    <location>
        <position position="175"/>
    </location>
</feature>
<dbReference type="SUPFAM" id="SSF47113">
    <property type="entry name" value="Histone-fold"/>
    <property type="match status" value="1"/>
</dbReference>
<evidence type="ECO:0000256" key="1">
    <source>
        <dbReference type="ARBA" id="ARBA00004123"/>
    </source>
</evidence>
<dbReference type="GO" id="GO:0000124">
    <property type="term" value="C:SAGA complex"/>
    <property type="evidence" value="ECO:0007669"/>
    <property type="project" value="InterPro"/>
</dbReference>
<sequence length="175" mass="19567">MANNSMGQAPNMPSIGAINSQTMQYVNNPLQSPQLQSAPIQGSPSQHSPMGTQQVGTKVNQGGGDQTTQLLSRPRLQELVRELDPTVQLDEEVEEMLLQLADDFIDTTLGASCSLAKHRHAPNVELKDVQLHLERQWNMWIPGFGNDELRPYKRAAVTEAHKQRMALIRKTIKKY</sequence>
<evidence type="ECO:0000256" key="4">
    <source>
        <dbReference type="ARBA" id="ARBA00023015"/>
    </source>
</evidence>
<organism evidence="9 10">
    <name type="scientific">Brenthis ino</name>
    <name type="common">lesser marbled fritillary</name>
    <dbReference type="NCBI Taxonomy" id="405034"/>
    <lineage>
        <taxon>Eukaryota</taxon>
        <taxon>Metazoa</taxon>
        <taxon>Ecdysozoa</taxon>
        <taxon>Arthropoda</taxon>
        <taxon>Hexapoda</taxon>
        <taxon>Insecta</taxon>
        <taxon>Pterygota</taxon>
        <taxon>Neoptera</taxon>
        <taxon>Endopterygota</taxon>
        <taxon>Lepidoptera</taxon>
        <taxon>Glossata</taxon>
        <taxon>Ditrysia</taxon>
        <taxon>Papilionoidea</taxon>
        <taxon>Nymphalidae</taxon>
        <taxon>Heliconiinae</taxon>
        <taxon>Argynnini</taxon>
        <taxon>Brenthis</taxon>
    </lineage>
</organism>
<dbReference type="GO" id="GO:0017025">
    <property type="term" value="F:TBP-class protein binding"/>
    <property type="evidence" value="ECO:0007669"/>
    <property type="project" value="TreeGrafter"/>
</dbReference>
<dbReference type="Gene3D" id="1.10.20.10">
    <property type="entry name" value="Histone, subunit A"/>
    <property type="match status" value="1"/>
</dbReference>
<dbReference type="PANTHER" id="PTHR12264">
    <property type="entry name" value="TRANSCRIPTION INITIATION FACTOR TFIID SUBUNIT 12"/>
    <property type="match status" value="1"/>
</dbReference>
<protein>
    <recommendedName>
        <fullName evidence="3">Transcription initiation factor TFIID subunit 12</fullName>
    </recommendedName>
</protein>
<evidence type="ECO:0000259" key="8">
    <source>
        <dbReference type="Pfam" id="PF03847"/>
    </source>
</evidence>
<feature type="domain" description="Transcription initiation factor TFIID subunit 12" evidence="8">
    <location>
        <begin position="72"/>
        <end position="139"/>
    </location>
</feature>
<evidence type="ECO:0000256" key="3">
    <source>
        <dbReference type="ARBA" id="ARBA00017484"/>
    </source>
</evidence>
<dbReference type="GO" id="GO:0003677">
    <property type="term" value="F:DNA binding"/>
    <property type="evidence" value="ECO:0007669"/>
    <property type="project" value="TreeGrafter"/>
</dbReference>
<dbReference type="AlphaFoldDB" id="A0A8J9YNN0"/>
<dbReference type="GO" id="GO:0005669">
    <property type="term" value="C:transcription factor TFIID complex"/>
    <property type="evidence" value="ECO:0007669"/>
    <property type="project" value="InterPro"/>
</dbReference>
<dbReference type="PANTHER" id="PTHR12264:SF21">
    <property type="entry name" value="TRANSCRIPTION INITIATION FACTOR TFIID SUBUNIT 12"/>
    <property type="match status" value="1"/>
</dbReference>
<feature type="region of interest" description="Disordered" evidence="7">
    <location>
        <begin position="33"/>
        <end position="68"/>
    </location>
</feature>
<keyword evidence="10" id="KW-1185">Reference proteome</keyword>
<dbReference type="GO" id="GO:0051123">
    <property type="term" value="P:RNA polymerase II preinitiation complex assembly"/>
    <property type="evidence" value="ECO:0007669"/>
    <property type="project" value="TreeGrafter"/>
</dbReference>
<dbReference type="CDD" id="cd07981">
    <property type="entry name" value="HFD_TAF12"/>
    <property type="match status" value="1"/>
</dbReference>
<dbReference type="GO" id="GO:0046982">
    <property type="term" value="F:protein heterodimerization activity"/>
    <property type="evidence" value="ECO:0007669"/>
    <property type="project" value="InterPro"/>
</dbReference>
<proteinExistence type="inferred from homology"/>
<dbReference type="InterPro" id="IPR009072">
    <property type="entry name" value="Histone-fold"/>
</dbReference>
<reference evidence="9" key="1">
    <citation type="submission" date="2021-12" db="EMBL/GenBank/DDBJ databases">
        <authorList>
            <person name="Martin H S."/>
        </authorList>
    </citation>
    <scope>NUCLEOTIDE SEQUENCE</scope>
</reference>
<evidence type="ECO:0000256" key="2">
    <source>
        <dbReference type="ARBA" id="ARBA00007530"/>
    </source>
</evidence>
<evidence type="ECO:0000256" key="5">
    <source>
        <dbReference type="ARBA" id="ARBA00023163"/>
    </source>
</evidence>
<keyword evidence="6" id="KW-0539">Nucleus</keyword>
<accession>A0A8J9YNN0</accession>
<evidence type="ECO:0000256" key="6">
    <source>
        <dbReference type="ARBA" id="ARBA00023242"/>
    </source>
</evidence>
<comment type="similarity">
    <text evidence="2">Belongs to the TAF12 family.</text>
</comment>
<keyword evidence="4" id="KW-0805">Transcription regulation</keyword>